<dbReference type="RefSeq" id="WP_041114633.1">
    <property type="nucleotide sequence ID" value="NZ_JARTHD010000052.1"/>
</dbReference>
<dbReference type="Gene3D" id="1.10.10.10">
    <property type="entry name" value="Winged helix-like DNA-binding domain superfamily/Winged helix DNA-binding domain"/>
    <property type="match status" value="1"/>
</dbReference>
<dbReference type="InterPro" id="IPR036388">
    <property type="entry name" value="WH-like_DNA-bd_sf"/>
</dbReference>
<feature type="domain" description="LexA repressor DNA-binding" evidence="1">
    <location>
        <begin position="4"/>
        <end position="67"/>
    </location>
</feature>
<evidence type="ECO:0000259" key="1">
    <source>
        <dbReference type="Pfam" id="PF01726"/>
    </source>
</evidence>
<dbReference type="PANTHER" id="PTHR33516">
    <property type="entry name" value="LEXA REPRESSOR"/>
    <property type="match status" value="1"/>
</dbReference>
<protein>
    <submittedName>
        <fullName evidence="2">SOS-response repressor and protease LexA</fullName>
    </submittedName>
</protein>
<keyword evidence="2" id="KW-0645">Protease</keyword>
<proteinExistence type="predicted"/>
<dbReference type="SUPFAM" id="SSF46785">
    <property type="entry name" value="Winged helix' DNA-binding domain"/>
    <property type="match status" value="1"/>
</dbReference>
<dbReference type="GO" id="GO:0008233">
    <property type="term" value="F:peptidase activity"/>
    <property type="evidence" value="ECO:0007669"/>
    <property type="project" value="UniProtKB-KW"/>
</dbReference>
<dbReference type="InterPro" id="IPR036390">
    <property type="entry name" value="WH_DNA-bd_sf"/>
</dbReference>
<keyword evidence="2" id="KW-0378">Hydrolase</keyword>
<dbReference type="InterPro" id="IPR050077">
    <property type="entry name" value="LexA_repressor"/>
</dbReference>
<keyword evidence="3" id="KW-1185">Reference proteome</keyword>
<evidence type="ECO:0000313" key="3">
    <source>
        <dbReference type="Proteomes" id="UP000031982"/>
    </source>
</evidence>
<reference evidence="2 3" key="1">
    <citation type="submission" date="2015-01" db="EMBL/GenBank/DDBJ databases">
        <title>Genome Assembly of Bacillus badius MTCC 1458.</title>
        <authorList>
            <person name="Verma A."/>
            <person name="Khatri I."/>
            <person name="Mual P."/>
            <person name="Subramanian S."/>
            <person name="Krishnamurthi S."/>
        </authorList>
    </citation>
    <scope>NUCLEOTIDE SEQUENCE [LARGE SCALE GENOMIC DNA]</scope>
    <source>
        <strain evidence="2 3">MTCC 1458</strain>
    </source>
</reference>
<dbReference type="GO" id="GO:0006508">
    <property type="term" value="P:proteolysis"/>
    <property type="evidence" value="ECO:0007669"/>
    <property type="project" value="UniProtKB-KW"/>
</dbReference>
<dbReference type="EMBL" id="JXLP01000033">
    <property type="protein sequence ID" value="KIL72502.1"/>
    <property type="molecule type" value="Genomic_DNA"/>
</dbReference>
<dbReference type="Proteomes" id="UP000031982">
    <property type="component" value="Unassembled WGS sequence"/>
</dbReference>
<dbReference type="Pfam" id="PF01726">
    <property type="entry name" value="LexA_DNA_bind"/>
    <property type="match status" value="1"/>
</dbReference>
<dbReference type="InterPro" id="IPR006199">
    <property type="entry name" value="LexA_DNA-bd_dom"/>
</dbReference>
<sequence>MRNQKLTSKQQKVLEAVIEHQNKKGYPPAIRELGDILNLASPSTVKNFLDVLKRKGYVTWEKGKPRTLKVLDKGRELIAVE</sequence>
<evidence type="ECO:0000313" key="2">
    <source>
        <dbReference type="EMBL" id="KIL72502.1"/>
    </source>
</evidence>
<gene>
    <name evidence="2" type="ORF">SD77_3475</name>
</gene>
<dbReference type="PANTHER" id="PTHR33516:SF2">
    <property type="entry name" value="LEXA REPRESSOR-RELATED"/>
    <property type="match status" value="1"/>
</dbReference>
<accession>A0ABR5AQ13</accession>
<comment type="caution">
    <text evidence="2">The sequence shown here is derived from an EMBL/GenBank/DDBJ whole genome shotgun (WGS) entry which is preliminary data.</text>
</comment>
<organism evidence="2 3">
    <name type="scientific">Bacillus badius</name>
    <dbReference type="NCBI Taxonomy" id="1455"/>
    <lineage>
        <taxon>Bacteria</taxon>
        <taxon>Bacillati</taxon>
        <taxon>Bacillota</taxon>
        <taxon>Bacilli</taxon>
        <taxon>Bacillales</taxon>
        <taxon>Bacillaceae</taxon>
        <taxon>Pseudobacillus</taxon>
    </lineage>
</organism>
<name>A0ABR5AQ13_BACBA</name>